<dbReference type="CDD" id="cd13603">
    <property type="entry name" value="PBP2_TRAP_Siap_TeaA_like"/>
    <property type="match status" value="1"/>
</dbReference>
<organism evidence="5 6">
    <name type="scientific">Desulfonispora thiosulfatigenes DSM 11270</name>
    <dbReference type="NCBI Taxonomy" id="656914"/>
    <lineage>
        <taxon>Bacteria</taxon>
        <taxon>Bacillati</taxon>
        <taxon>Bacillota</taxon>
        <taxon>Clostridia</taxon>
        <taxon>Eubacteriales</taxon>
        <taxon>Peptococcaceae</taxon>
        <taxon>Desulfonispora</taxon>
    </lineage>
</organism>
<keyword evidence="4" id="KW-0472">Membrane</keyword>
<comment type="similarity">
    <text evidence="1">Belongs to the bacterial solute-binding protein 7 family.</text>
</comment>
<accession>A0A1W1V3R6</accession>
<protein>
    <submittedName>
        <fullName evidence="5">TRAP-type C4-dicarboxylate transport system, substrate-binding protein</fullName>
    </submittedName>
</protein>
<feature type="transmembrane region" description="Helical" evidence="4">
    <location>
        <begin position="7"/>
        <end position="26"/>
    </location>
</feature>
<dbReference type="SUPFAM" id="SSF53850">
    <property type="entry name" value="Periplasmic binding protein-like II"/>
    <property type="match status" value="1"/>
</dbReference>
<keyword evidence="3" id="KW-0732">Signal</keyword>
<dbReference type="STRING" id="656914.SAMN00017405_1825"/>
<keyword evidence="6" id="KW-1185">Reference proteome</keyword>
<evidence type="ECO:0000256" key="4">
    <source>
        <dbReference type="SAM" id="Phobius"/>
    </source>
</evidence>
<evidence type="ECO:0000256" key="3">
    <source>
        <dbReference type="ARBA" id="ARBA00022729"/>
    </source>
</evidence>
<name>A0A1W1V3R6_DESTI</name>
<sequence length="346" mass="39860">MNNQKNIIYMVFLYLAVVAVIIYVSGLDFHKVEIPNSKIAIELVHANDHVDNNPHHIIMTKFIELLEKNKNIQIDRNSQHQIHDEQRVMQNVMSNVFQVGIISTNSATVFSPTLGILDLPYLFEDEEECRHVLEDLKEEFTTQMINESGVRPLGFAVQGFRIIANNVKPIRKIEDLKGLKIRVPVNPIQVATFEEWEVNPVSMGTGEAYIALQKGLIDGLEMTYAELVGQNIYSMQKYYMEMRYKLTIDVIVVPNLWYEGLPKDVQADLQHAAREATSYSNTKFEILEREGKKTIQKNGGLLAEDLSCETNCRKRLQKTWSQYDGLIKNPNLLEKVQRSIKEYREN</sequence>
<reference evidence="5 6" key="1">
    <citation type="submission" date="2017-04" db="EMBL/GenBank/DDBJ databases">
        <authorList>
            <person name="Afonso C.L."/>
            <person name="Miller P.J."/>
            <person name="Scott M.A."/>
            <person name="Spackman E."/>
            <person name="Goraichik I."/>
            <person name="Dimitrov K.M."/>
            <person name="Suarez D.L."/>
            <person name="Swayne D.E."/>
        </authorList>
    </citation>
    <scope>NUCLEOTIDE SEQUENCE [LARGE SCALE GENOMIC DNA]</scope>
    <source>
        <strain evidence="5 6">DSM 11270</strain>
    </source>
</reference>
<dbReference type="RefSeq" id="WP_084052808.1">
    <property type="nucleotide sequence ID" value="NZ_FWWT01000015.1"/>
</dbReference>
<evidence type="ECO:0000313" key="5">
    <source>
        <dbReference type="EMBL" id="SMB88057.1"/>
    </source>
</evidence>
<dbReference type="OrthoDB" id="9815946at2"/>
<keyword evidence="2" id="KW-0813">Transport</keyword>
<evidence type="ECO:0000313" key="6">
    <source>
        <dbReference type="Proteomes" id="UP000192731"/>
    </source>
</evidence>
<gene>
    <name evidence="5" type="ORF">SAMN00017405_1825</name>
</gene>
<dbReference type="AlphaFoldDB" id="A0A1W1V3R6"/>
<dbReference type="InterPro" id="IPR018389">
    <property type="entry name" value="DctP_fam"/>
</dbReference>
<dbReference type="PANTHER" id="PTHR33376">
    <property type="match status" value="1"/>
</dbReference>
<dbReference type="EMBL" id="FWWT01000015">
    <property type="protein sequence ID" value="SMB88057.1"/>
    <property type="molecule type" value="Genomic_DNA"/>
</dbReference>
<dbReference type="GO" id="GO:0055085">
    <property type="term" value="P:transmembrane transport"/>
    <property type="evidence" value="ECO:0007669"/>
    <property type="project" value="InterPro"/>
</dbReference>
<dbReference type="Gene3D" id="3.40.190.170">
    <property type="entry name" value="Bacterial extracellular solute-binding protein, family 7"/>
    <property type="match status" value="1"/>
</dbReference>
<dbReference type="Proteomes" id="UP000192731">
    <property type="component" value="Unassembled WGS sequence"/>
</dbReference>
<evidence type="ECO:0000256" key="2">
    <source>
        <dbReference type="ARBA" id="ARBA00022448"/>
    </source>
</evidence>
<dbReference type="NCBIfam" id="NF037995">
    <property type="entry name" value="TRAP_S1"/>
    <property type="match status" value="1"/>
</dbReference>
<dbReference type="InterPro" id="IPR038404">
    <property type="entry name" value="TRAP_DctP_sf"/>
</dbReference>
<keyword evidence="4" id="KW-1133">Transmembrane helix</keyword>
<dbReference type="PANTHER" id="PTHR33376:SF7">
    <property type="entry name" value="C4-DICARBOXYLATE-BINDING PROTEIN DCTB"/>
    <property type="match status" value="1"/>
</dbReference>
<dbReference type="Pfam" id="PF03480">
    <property type="entry name" value="DctP"/>
    <property type="match status" value="1"/>
</dbReference>
<keyword evidence="4" id="KW-0812">Transmembrane</keyword>
<evidence type="ECO:0000256" key="1">
    <source>
        <dbReference type="ARBA" id="ARBA00009023"/>
    </source>
</evidence>
<proteinExistence type="inferred from homology"/>